<name>A0A420HFS2_9PEZI</name>
<comment type="caution">
    <text evidence="2">The sequence shown here is derived from an EMBL/GenBank/DDBJ whole genome shotgun (WGS) entry which is preliminary data.</text>
</comment>
<proteinExistence type="predicted"/>
<dbReference type="Proteomes" id="UP000286134">
    <property type="component" value="Unassembled WGS sequence"/>
</dbReference>
<accession>A0A420HFS2</accession>
<reference evidence="2 3" key="1">
    <citation type="journal article" date="2018" name="BMC Genomics">
        <title>Comparative genome analyses reveal sequence features reflecting distinct modes of host-adaptation between dicot and monocot powdery mildew.</title>
        <authorList>
            <person name="Wu Y."/>
            <person name="Ma X."/>
            <person name="Pan Z."/>
            <person name="Kale S.D."/>
            <person name="Song Y."/>
            <person name="King H."/>
            <person name="Zhang Q."/>
            <person name="Presley C."/>
            <person name="Deng X."/>
            <person name="Wei C.I."/>
            <person name="Xiao S."/>
        </authorList>
    </citation>
    <scope>NUCLEOTIDE SEQUENCE [LARGE SCALE GENOMIC DNA]</scope>
    <source>
        <strain evidence="2">UMSG2</strain>
    </source>
</reference>
<dbReference type="AlphaFoldDB" id="A0A420HFS2"/>
<evidence type="ECO:0000256" key="1">
    <source>
        <dbReference type="SAM" id="MobiDB-lite"/>
    </source>
</evidence>
<evidence type="ECO:0000313" key="2">
    <source>
        <dbReference type="EMBL" id="RKF56302.1"/>
    </source>
</evidence>
<dbReference type="EMBL" id="MCFK01008252">
    <property type="protein sequence ID" value="RKF56302.1"/>
    <property type="molecule type" value="Genomic_DNA"/>
</dbReference>
<feature type="region of interest" description="Disordered" evidence="1">
    <location>
        <begin position="126"/>
        <end position="146"/>
    </location>
</feature>
<organism evidence="2 3">
    <name type="scientific">Erysiphe neolycopersici</name>
    <dbReference type="NCBI Taxonomy" id="212602"/>
    <lineage>
        <taxon>Eukaryota</taxon>
        <taxon>Fungi</taxon>
        <taxon>Dikarya</taxon>
        <taxon>Ascomycota</taxon>
        <taxon>Pezizomycotina</taxon>
        <taxon>Leotiomycetes</taxon>
        <taxon>Erysiphales</taxon>
        <taxon>Erysiphaceae</taxon>
        <taxon>Erysiphe</taxon>
    </lineage>
</organism>
<feature type="compositionally biased region" description="Polar residues" evidence="1">
    <location>
        <begin position="126"/>
        <end position="140"/>
    </location>
</feature>
<keyword evidence="3" id="KW-1185">Reference proteome</keyword>
<evidence type="ECO:0000313" key="3">
    <source>
        <dbReference type="Proteomes" id="UP000286134"/>
    </source>
</evidence>
<protein>
    <submittedName>
        <fullName evidence="2">Uncharacterized protein</fullName>
    </submittedName>
</protein>
<gene>
    <name evidence="2" type="ORF">OnM2_082028</name>
</gene>
<feature type="region of interest" description="Disordered" evidence="1">
    <location>
        <begin position="213"/>
        <end position="242"/>
    </location>
</feature>
<dbReference type="OrthoDB" id="3437607at2759"/>
<sequence>MLRLPPTVIGLARSDIQDHDNRLQISRCKQKDLIEKALKNIVAPTPRHLTLAYRPLPQNAIDLFDLQLSPLKRSQLTSEGNSLVPLLAKDSLHTHNPTENDFYFTGFTNCFAEDISQDSSSKTSHVTNYQPCGHQPSQAPKTAKVRSARVPKNYLNSYSLDSVECISVAYERKRNLSNSASDLLFSSINLIGFHEETRGNSLKSPGVLTATSVTLQDPPNEQNSRQNSEPKNTLRPPSQLSSIIPRRLSKIRSMPGAPQAIHPEECFMDLISNNDKDKSRQYNYNETSTKTFNPKLVIPGFSPHYSPEHSFSSDHETFTMNRIFLPPKTHLGSYQVYNDEMPPELQPQTPANLPESRHRSRYHPSFTAPDLQYFRRDHTADFSNDSKPMDLSPVTSQVRSTRNITSAGLSLNNFDILYGRREDGDNMQNCVEGLRFSGAHVRLWKSDHTDSDNDDRIL</sequence>